<organism evidence="2 3">
    <name type="scientific">Vanrija pseudolonga</name>
    <dbReference type="NCBI Taxonomy" id="143232"/>
    <lineage>
        <taxon>Eukaryota</taxon>
        <taxon>Fungi</taxon>
        <taxon>Dikarya</taxon>
        <taxon>Basidiomycota</taxon>
        <taxon>Agaricomycotina</taxon>
        <taxon>Tremellomycetes</taxon>
        <taxon>Trichosporonales</taxon>
        <taxon>Trichosporonaceae</taxon>
        <taxon>Vanrija</taxon>
    </lineage>
</organism>
<dbReference type="SUPFAM" id="SSF54928">
    <property type="entry name" value="RNA-binding domain, RBD"/>
    <property type="match status" value="1"/>
</dbReference>
<evidence type="ECO:0000256" key="1">
    <source>
        <dbReference type="SAM" id="MobiDB-lite"/>
    </source>
</evidence>
<dbReference type="Proteomes" id="UP000827549">
    <property type="component" value="Chromosome 4"/>
</dbReference>
<accession>A0AAF0Y9V7</accession>
<gene>
    <name evidence="2" type="ORF">LOC62_04G006213</name>
</gene>
<keyword evidence="3" id="KW-1185">Reference proteome</keyword>
<dbReference type="GO" id="GO:0003676">
    <property type="term" value="F:nucleic acid binding"/>
    <property type="evidence" value="ECO:0007669"/>
    <property type="project" value="InterPro"/>
</dbReference>
<dbReference type="AlphaFoldDB" id="A0AAF0Y9V7"/>
<reference evidence="2" key="1">
    <citation type="submission" date="2023-10" db="EMBL/GenBank/DDBJ databases">
        <authorList>
            <person name="Noh H."/>
        </authorList>
    </citation>
    <scope>NUCLEOTIDE SEQUENCE</scope>
    <source>
        <strain evidence="2">DUCC4014</strain>
    </source>
</reference>
<dbReference type="CDD" id="cd00590">
    <property type="entry name" value="RRM_SF"/>
    <property type="match status" value="1"/>
</dbReference>
<dbReference type="GeneID" id="87809439"/>
<feature type="compositionally biased region" description="Low complexity" evidence="1">
    <location>
        <begin position="13"/>
        <end position="23"/>
    </location>
</feature>
<dbReference type="EMBL" id="CP086717">
    <property type="protein sequence ID" value="WOO82730.1"/>
    <property type="molecule type" value="Genomic_DNA"/>
</dbReference>
<dbReference type="InterPro" id="IPR035979">
    <property type="entry name" value="RBD_domain_sf"/>
</dbReference>
<dbReference type="Gene3D" id="3.30.70.330">
    <property type="match status" value="1"/>
</dbReference>
<proteinExistence type="predicted"/>
<feature type="region of interest" description="Disordered" evidence="1">
    <location>
        <begin position="1"/>
        <end position="44"/>
    </location>
</feature>
<sequence>MPADRHHLPKPTPSSAPSGSSTSREVYNAATVSEKKAKPTRGLTAKPELFMGSIGPWKNEDEFQLRLQARLEPLGVHVLSVELKGVKREHTSTAFVKFNSPEDLETAANELNGVPFFEGGKPVVASYSHRSMPVEGKPVLEPSPTLVLPSWSAEEPCIAVPSIIDDELAAQLNRTF</sequence>
<dbReference type="InterPro" id="IPR012677">
    <property type="entry name" value="Nucleotide-bd_a/b_plait_sf"/>
</dbReference>
<protein>
    <recommendedName>
        <fullName evidence="4">RRM domain-containing protein</fullName>
    </recommendedName>
</protein>
<evidence type="ECO:0008006" key="4">
    <source>
        <dbReference type="Google" id="ProtNLM"/>
    </source>
</evidence>
<dbReference type="RefSeq" id="XP_062628762.1">
    <property type="nucleotide sequence ID" value="XM_062772778.1"/>
</dbReference>
<name>A0AAF0Y9V7_9TREE</name>
<evidence type="ECO:0000313" key="3">
    <source>
        <dbReference type="Proteomes" id="UP000827549"/>
    </source>
</evidence>
<evidence type="ECO:0000313" key="2">
    <source>
        <dbReference type="EMBL" id="WOO82730.1"/>
    </source>
</evidence>